<dbReference type="PANTHER" id="PTHR43642">
    <property type="entry name" value="HYBRID SIGNAL TRANSDUCTION HISTIDINE KINASE G"/>
    <property type="match status" value="1"/>
</dbReference>
<dbReference type="InterPro" id="IPR005467">
    <property type="entry name" value="His_kinase_dom"/>
</dbReference>
<dbReference type="InterPro" id="IPR003661">
    <property type="entry name" value="HisK_dim/P_dom"/>
</dbReference>
<dbReference type="RefSeq" id="WP_250194847.1">
    <property type="nucleotide sequence ID" value="NZ_CP097635.1"/>
</dbReference>
<dbReference type="SMART" id="SM00387">
    <property type="entry name" value="HATPase_c"/>
    <property type="match status" value="1"/>
</dbReference>
<dbReference type="InterPro" id="IPR011009">
    <property type="entry name" value="Kinase-like_dom_sf"/>
</dbReference>
<dbReference type="InterPro" id="IPR004358">
    <property type="entry name" value="Sig_transdc_His_kin-like_C"/>
</dbReference>
<dbReference type="PRINTS" id="PR00344">
    <property type="entry name" value="BCTRLSENSOR"/>
</dbReference>
<proteinExistence type="predicted"/>
<dbReference type="SUPFAM" id="SSF48452">
    <property type="entry name" value="TPR-like"/>
    <property type="match status" value="1"/>
</dbReference>
<dbReference type="PANTHER" id="PTHR43642:SF1">
    <property type="entry name" value="HYBRID SIGNAL TRANSDUCTION HISTIDINE KINASE G"/>
    <property type="match status" value="1"/>
</dbReference>
<dbReference type="SUPFAM" id="SSF47384">
    <property type="entry name" value="Homodimeric domain of signal transducing histidine kinase"/>
    <property type="match status" value="1"/>
</dbReference>
<gene>
    <name evidence="5" type="ORF">MW290_11810</name>
</gene>
<evidence type="ECO:0000313" key="6">
    <source>
        <dbReference type="Proteomes" id="UP001056201"/>
    </source>
</evidence>
<evidence type="ECO:0000313" key="5">
    <source>
        <dbReference type="EMBL" id="URI06585.1"/>
    </source>
</evidence>
<keyword evidence="6" id="KW-1185">Reference proteome</keyword>
<dbReference type="Gene3D" id="3.30.565.10">
    <property type="entry name" value="Histidine kinase-like ATPase, C-terminal domain"/>
    <property type="match status" value="1"/>
</dbReference>
<dbReference type="InterPro" id="IPR003594">
    <property type="entry name" value="HATPase_dom"/>
</dbReference>
<evidence type="ECO:0000256" key="3">
    <source>
        <dbReference type="ARBA" id="ARBA00022553"/>
    </source>
</evidence>
<evidence type="ECO:0000256" key="1">
    <source>
        <dbReference type="ARBA" id="ARBA00000085"/>
    </source>
</evidence>
<dbReference type="PROSITE" id="PS50109">
    <property type="entry name" value="HIS_KIN"/>
    <property type="match status" value="1"/>
</dbReference>
<organism evidence="5 6">
    <name type="scientific">Aquincola tertiaricarbonis</name>
    <dbReference type="NCBI Taxonomy" id="391953"/>
    <lineage>
        <taxon>Bacteria</taxon>
        <taxon>Pseudomonadati</taxon>
        <taxon>Pseudomonadota</taxon>
        <taxon>Betaproteobacteria</taxon>
        <taxon>Burkholderiales</taxon>
        <taxon>Sphaerotilaceae</taxon>
        <taxon>Aquincola</taxon>
    </lineage>
</organism>
<dbReference type="InterPro" id="IPR011990">
    <property type="entry name" value="TPR-like_helical_dom_sf"/>
</dbReference>
<dbReference type="Proteomes" id="UP001056201">
    <property type="component" value="Chromosome 1"/>
</dbReference>
<dbReference type="InterPro" id="IPR036890">
    <property type="entry name" value="HATPase_C_sf"/>
</dbReference>
<dbReference type="Pfam" id="PF02518">
    <property type="entry name" value="HATPase_c"/>
    <property type="match status" value="1"/>
</dbReference>
<keyword evidence="3" id="KW-0597">Phosphoprotein</keyword>
<dbReference type="Pfam" id="PF00512">
    <property type="entry name" value="HisKA"/>
    <property type="match status" value="1"/>
</dbReference>
<dbReference type="InterPro" id="IPR027417">
    <property type="entry name" value="P-loop_NTPase"/>
</dbReference>
<accession>A0ABY4S307</accession>
<dbReference type="CDD" id="cd00082">
    <property type="entry name" value="HisKA"/>
    <property type="match status" value="1"/>
</dbReference>
<dbReference type="InterPro" id="IPR053159">
    <property type="entry name" value="Hybrid_Histidine_Kinase"/>
</dbReference>
<sequence>MPSLNWRLLHEGSTVVRACDVGWSSAERGQRQRLRRHALLSAAVDGAGAPRPTALQADAGGLHYRESLHLDHWPATLQAQARTDRPAPRDELLTLALAIGRVLHGLERSGIVHGRLAPETVLWQPLSGQAWLTDFDRGGFLRVQESAQGRLRATTDLVALGALLSWRLSGQRHWLQQDGRPASAAQLAPLIELAPDPLLRQVLLALWRAGGPGGYRSAQALCEALVQGAPRTSPAALGRPPCWHLPQERIGRTHEVEQMLQAFAAVERPGGQAAGSAGPPLLAIVEGRSGIGKTAVTQAACHTMQDLGARVAAGKFNQYGSQSPLAPLLEALDAALADCGRLASSARAAVATAIEAELGAMAGVLSPALPWLAQLIGPQPPAPELGGDASRIRFELALRRLVVALSAGAEPLVLFIDDLQWADPRSLALLDGLLSEPRMGRLLVLGAFRSEAIDEGHALHRWLHRLSQQPGIDLRRLQIQPWSAADIARLLATAEVGPDQPIDSAAGLLLQQGEGNPFMTLQLLRAAEQFRAITPDAEDGGWRIDLARLQALSAHRTPADLVQARLQGLPEATQATLSDAAHLGAAWSVDSLAAGRGGSVLQVCRDLAPALAAGLLLPTDDEPACDETLTIRFLHDAVQQAAYERVDQGRRDALRVRLGTGLLQHAVDEGRLNQYLFTIVQQFNDVQQTPAGGLDAATATRLNERAGQLASAKGATDEALKYFLRAVQASRMHLGEATSEHRQALYRRAAEAACAAARFDVADELIDQAAACRPDALESARLDELRLLTLLARNRLAEALQLGQQTLDALGVPLMTLGDDTPWPPVPHQAPAAGTPGSHPRVDCAHRVLVALTPCAFITSFEMYARVIRTMIGLAMQWPASDWTALAWTNYGLTLCGMGQPPAAFDAGELALSMLGRLQHPPLACKVRVLCLGFLRHWRLPLQQQLQPLLQAYEDCQVAGDQEYLGYAAFLYCDKAFGMAPLDELLAGHGLRTRTVQQFGHDFSHHHCRVWLQGLRALRGDPEAQPLRLDGPAFQEEEELARLAQAQNAFSLFTAHTLRALLAWHRGDGEACWQACQQALPLAANGTATVLSIDLLVLASLSAPAGAGQAHRDQLATWARAAPANVAHKLQLVDAVLAARGGRMTEALALFDSAREGAQAGGFLRDQVLIEQACSEALLDTGQRDATQHWFSLAWASGLRWGALAVVERLLARHAQRMAALEPAPPSNGKPTGRTIDLARVSHDMRTPLGGVMGLTAMLLASNLNERQRRLAMLTKASAESLLGLVNDIMDLGELEHGQLRLHIAPVPLQPLVQALVELFQLQHSSGRVELRAQIDEQVPDSLDTDGQRLRQVLTNLVGNAFKFTRQGHIRLHVGRSGATGHDAVRFSVTDTGTGIAADEQQHIFKAFYQSTSGAAHTASASSGMGLAVCKGIVEAMGGRIGFDSTLGVGSCFWFELPLAPHARQGQLAH</sequence>
<dbReference type="InterPro" id="IPR036097">
    <property type="entry name" value="HisK_dim/P_sf"/>
</dbReference>
<evidence type="ECO:0000256" key="2">
    <source>
        <dbReference type="ARBA" id="ARBA00012438"/>
    </source>
</evidence>
<dbReference type="Pfam" id="PF13191">
    <property type="entry name" value="AAA_16"/>
    <property type="match status" value="1"/>
</dbReference>
<dbReference type="SUPFAM" id="SSF52540">
    <property type="entry name" value="P-loop containing nucleoside triphosphate hydrolases"/>
    <property type="match status" value="1"/>
</dbReference>
<dbReference type="SMART" id="SM00388">
    <property type="entry name" value="HisKA"/>
    <property type="match status" value="1"/>
</dbReference>
<name>A0ABY4S307_AQUTE</name>
<protein>
    <recommendedName>
        <fullName evidence="2">histidine kinase</fullName>
        <ecNumber evidence="2">2.7.13.3</ecNumber>
    </recommendedName>
</protein>
<dbReference type="SUPFAM" id="SSF55874">
    <property type="entry name" value="ATPase domain of HSP90 chaperone/DNA topoisomerase II/histidine kinase"/>
    <property type="match status" value="1"/>
</dbReference>
<dbReference type="Gene3D" id="1.10.287.130">
    <property type="match status" value="1"/>
</dbReference>
<comment type="catalytic activity">
    <reaction evidence="1">
        <text>ATP + protein L-histidine = ADP + protein N-phospho-L-histidine.</text>
        <dbReference type="EC" id="2.7.13.3"/>
    </reaction>
</comment>
<dbReference type="EMBL" id="CP097635">
    <property type="protein sequence ID" value="URI06585.1"/>
    <property type="molecule type" value="Genomic_DNA"/>
</dbReference>
<dbReference type="SUPFAM" id="SSF56112">
    <property type="entry name" value="Protein kinase-like (PK-like)"/>
    <property type="match status" value="1"/>
</dbReference>
<evidence type="ECO:0000259" key="4">
    <source>
        <dbReference type="PROSITE" id="PS50109"/>
    </source>
</evidence>
<dbReference type="CDD" id="cd16922">
    <property type="entry name" value="HATPase_EvgS-ArcB-TorS-like"/>
    <property type="match status" value="1"/>
</dbReference>
<feature type="domain" description="Histidine kinase" evidence="4">
    <location>
        <begin position="1240"/>
        <end position="1461"/>
    </location>
</feature>
<dbReference type="EC" id="2.7.13.3" evidence="2"/>
<dbReference type="InterPro" id="IPR041664">
    <property type="entry name" value="AAA_16"/>
</dbReference>
<reference evidence="5" key="1">
    <citation type="submission" date="2022-05" db="EMBL/GenBank/DDBJ databases">
        <title>An RpoN-dependent PEP-CTERM gene is involved in floc formation of an Aquincola tertiaricarbonis strain.</title>
        <authorList>
            <person name="Qiu D."/>
            <person name="Xia M."/>
        </authorList>
    </citation>
    <scope>NUCLEOTIDE SEQUENCE</scope>
    <source>
        <strain evidence="5">RN12</strain>
    </source>
</reference>